<comment type="similarity">
    <text evidence="2 10 11">Belongs to the TonB-dependent receptor family.</text>
</comment>
<feature type="domain" description="TonB-dependent receptor plug" evidence="14">
    <location>
        <begin position="74"/>
        <end position="171"/>
    </location>
</feature>
<organism evidence="15 16">
    <name type="scientific">Neisseria dumasiana</name>
    <dbReference type="NCBI Taxonomy" id="1931275"/>
    <lineage>
        <taxon>Bacteria</taxon>
        <taxon>Pseudomonadati</taxon>
        <taxon>Pseudomonadota</taxon>
        <taxon>Betaproteobacteria</taxon>
        <taxon>Neisseriales</taxon>
        <taxon>Neisseriaceae</taxon>
        <taxon>Neisseria</taxon>
    </lineage>
</organism>
<dbReference type="Gene3D" id="2.170.130.10">
    <property type="entry name" value="TonB-dependent receptor, plug domain"/>
    <property type="match status" value="1"/>
</dbReference>
<name>A0A1X3DIM5_9NEIS</name>
<dbReference type="Pfam" id="PF07715">
    <property type="entry name" value="Plug"/>
    <property type="match status" value="1"/>
</dbReference>
<dbReference type="AlphaFoldDB" id="A0A1X3DIM5"/>
<dbReference type="GO" id="GO:0015344">
    <property type="term" value="F:siderophore uptake transmembrane transporter activity"/>
    <property type="evidence" value="ECO:0007669"/>
    <property type="project" value="TreeGrafter"/>
</dbReference>
<evidence type="ECO:0000256" key="3">
    <source>
        <dbReference type="ARBA" id="ARBA00022448"/>
    </source>
</evidence>
<dbReference type="EMBL" id="MTAB01000009">
    <property type="protein sequence ID" value="OSI22436.1"/>
    <property type="molecule type" value="Genomic_DNA"/>
</dbReference>
<dbReference type="NCBIfam" id="TIGR01783">
    <property type="entry name" value="TonB-siderophor"/>
    <property type="match status" value="1"/>
</dbReference>
<comment type="caution">
    <text evidence="15">The sequence shown here is derived from an EMBL/GenBank/DDBJ whole genome shotgun (WGS) entry which is preliminary data.</text>
</comment>
<sequence length="738" mass="82073">MRKKAQATMSGTRKRSMTLGVGLLAAAMNPAFADDRNQPAQSTELEQVTVKGSKPIRSGYKAPNTTIGKRLQDVQNIPQSATVINQQVIQDQATSDLKDALKNAGITFQAGEGGQTEVPIIRGMHAGGDVYDDGLRGSAAEFNSDTFNTDHIEVLKGSSAVLFGRGAAGGVINQVSKMPYTGTGGDIALGVGNRKYKRLTGDFNHAFNDHVAVRLNIMGEDKDSFRKPADSRKFGIAPGISIGMNTDTQFDLSYKFEKLDKFPDLGVPYRNTGGKTAVADERLINQNFGYKDIDFEKRRNHTATAKLSHKFSDNINAANTLRYAKTDYDYLVLAPRWNGSQTQIRRQFGDYKNIKYDSNVWSNQTDFNFKFDTGPVKHDLLANIEFTQEKRNNYNRYARYFRNGVPVPNTSKDPKRELFEGAPYDVASGRFTSNDRFTAILRPAHSGTLTTRTIGVGLNDIVELTPMVKAIAGVRFNRIRTDNKALIPSRNNKTVKRTDNIWTYTGSLIWDYKPGHNLYATYGTATTPVAYRVTGQPDALEDAQLVAEPEKTRTVEIGTKNAFFDDALTVNAALFHTKKTQQYYRDAGFIDWAKVYGLDVEVAGRITHRLNMIGNIIVSNGKMKATSPSTEQLNGHFPEAAAKFTANAWANYRITDNVNAGLGIRHVGNRYTHSRTSVVQKLPAYTAVDAMASYEKRRYRAQLNVNNVFDKKHFTTGHRQQAVPGDRRTVLATFGYKF</sequence>
<comment type="subcellular location">
    <subcellularLocation>
        <location evidence="1 10">Cell outer membrane</location>
        <topology evidence="1 10">Multi-pass membrane protein</topology>
    </subcellularLocation>
</comment>
<dbReference type="Pfam" id="PF00593">
    <property type="entry name" value="TonB_dep_Rec_b-barrel"/>
    <property type="match status" value="1"/>
</dbReference>
<proteinExistence type="inferred from homology"/>
<evidence type="ECO:0000256" key="12">
    <source>
        <dbReference type="SAM" id="SignalP"/>
    </source>
</evidence>
<dbReference type="PANTHER" id="PTHR32552:SF83">
    <property type="entry name" value="BLR3904 PROTEIN"/>
    <property type="match status" value="1"/>
</dbReference>
<feature type="domain" description="TonB-dependent receptor-like beta-barrel" evidence="13">
    <location>
        <begin position="244"/>
        <end position="708"/>
    </location>
</feature>
<evidence type="ECO:0000256" key="10">
    <source>
        <dbReference type="PROSITE-ProRule" id="PRU01360"/>
    </source>
</evidence>
<evidence type="ECO:0000256" key="5">
    <source>
        <dbReference type="ARBA" id="ARBA00022692"/>
    </source>
</evidence>
<evidence type="ECO:0000256" key="11">
    <source>
        <dbReference type="RuleBase" id="RU003357"/>
    </source>
</evidence>
<dbReference type="PROSITE" id="PS52016">
    <property type="entry name" value="TONB_DEPENDENT_REC_3"/>
    <property type="match status" value="1"/>
</dbReference>
<gene>
    <name evidence="15" type="ORF">BV912_05555</name>
</gene>
<dbReference type="InterPro" id="IPR012910">
    <property type="entry name" value="Plug_dom"/>
</dbReference>
<keyword evidence="12" id="KW-0732">Signal</keyword>
<keyword evidence="4 10" id="KW-1134">Transmembrane beta strand</keyword>
<dbReference type="InterPro" id="IPR037066">
    <property type="entry name" value="Plug_dom_sf"/>
</dbReference>
<accession>A0A1X3DIM5</accession>
<dbReference type="InterPro" id="IPR039426">
    <property type="entry name" value="TonB-dep_rcpt-like"/>
</dbReference>
<dbReference type="InterPro" id="IPR000531">
    <property type="entry name" value="Beta-barrel_TonB"/>
</dbReference>
<keyword evidence="9 10" id="KW-0998">Cell outer membrane</keyword>
<evidence type="ECO:0000256" key="6">
    <source>
        <dbReference type="ARBA" id="ARBA00023077"/>
    </source>
</evidence>
<dbReference type="Gene3D" id="2.40.170.20">
    <property type="entry name" value="TonB-dependent receptor, beta-barrel domain"/>
    <property type="match status" value="1"/>
</dbReference>
<dbReference type="PANTHER" id="PTHR32552">
    <property type="entry name" value="FERRICHROME IRON RECEPTOR-RELATED"/>
    <property type="match status" value="1"/>
</dbReference>
<dbReference type="CDD" id="cd01347">
    <property type="entry name" value="ligand_gated_channel"/>
    <property type="match status" value="1"/>
</dbReference>
<evidence type="ECO:0000259" key="13">
    <source>
        <dbReference type="Pfam" id="PF00593"/>
    </source>
</evidence>
<dbReference type="STRING" id="1931275.BV914_07120"/>
<dbReference type="OrthoDB" id="9790771at2"/>
<dbReference type="Proteomes" id="UP000193303">
    <property type="component" value="Unassembled WGS sequence"/>
</dbReference>
<protein>
    <submittedName>
        <fullName evidence="15">TonB-dependent siderophore receptor</fullName>
    </submittedName>
</protein>
<keyword evidence="7 10" id="KW-0472">Membrane</keyword>
<evidence type="ECO:0000256" key="4">
    <source>
        <dbReference type="ARBA" id="ARBA00022452"/>
    </source>
</evidence>
<evidence type="ECO:0000256" key="8">
    <source>
        <dbReference type="ARBA" id="ARBA00023170"/>
    </source>
</evidence>
<dbReference type="RefSeq" id="WP_085358998.1">
    <property type="nucleotide sequence ID" value="NZ_MTAB01000009.1"/>
</dbReference>
<dbReference type="GO" id="GO:0038023">
    <property type="term" value="F:signaling receptor activity"/>
    <property type="evidence" value="ECO:0007669"/>
    <property type="project" value="InterPro"/>
</dbReference>
<dbReference type="GO" id="GO:0015891">
    <property type="term" value="P:siderophore transport"/>
    <property type="evidence" value="ECO:0007669"/>
    <property type="project" value="InterPro"/>
</dbReference>
<evidence type="ECO:0000256" key="2">
    <source>
        <dbReference type="ARBA" id="ARBA00009810"/>
    </source>
</evidence>
<evidence type="ECO:0000313" key="16">
    <source>
        <dbReference type="Proteomes" id="UP000193303"/>
    </source>
</evidence>
<reference evidence="16" key="1">
    <citation type="submission" date="2017-01" db="EMBL/GenBank/DDBJ databases">
        <authorList>
            <person name="Mah S.A."/>
            <person name="Swanson W.J."/>
            <person name="Moy G.W."/>
            <person name="Vacquier V.D."/>
        </authorList>
    </citation>
    <scope>NUCLEOTIDE SEQUENCE [LARGE SCALE GENOMIC DNA]</scope>
    <source>
        <strain evidence="16">124861</strain>
    </source>
</reference>
<keyword evidence="6 11" id="KW-0798">TonB box</keyword>
<feature type="signal peptide" evidence="12">
    <location>
        <begin position="1"/>
        <end position="33"/>
    </location>
</feature>
<evidence type="ECO:0000256" key="9">
    <source>
        <dbReference type="ARBA" id="ARBA00023237"/>
    </source>
</evidence>
<evidence type="ECO:0000256" key="1">
    <source>
        <dbReference type="ARBA" id="ARBA00004571"/>
    </source>
</evidence>
<evidence type="ECO:0000313" key="15">
    <source>
        <dbReference type="EMBL" id="OSI22436.1"/>
    </source>
</evidence>
<dbReference type="InterPro" id="IPR010105">
    <property type="entry name" value="TonB_sidphr_rcpt"/>
</dbReference>
<keyword evidence="3 10" id="KW-0813">Transport</keyword>
<feature type="chain" id="PRO_5011964929" evidence="12">
    <location>
        <begin position="34"/>
        <end position="738"/>
    </location>
</feature>
<keyword evidence="8 15" id="KW-0675">Receptor</keyword>
<dbReference type="GO" id="GO:0009279">
    <property type="term" value="C:cell outer membrane"/>
    <property type="evidence" value="ECO:0007669"/>
    <property type="project" value="UniProtKB-SubCell"/>
</dbReference>
<evidence type="ECO:0000259" key="14">
    <source>
        <dbReference type="Pfam" id="PF07715"/>
    </source>
</evidence>
<dbReference type="SUPFAM" id="SSF56935">
    <property type="entry name" value="Porins"/>
    <property type="match status" value="1"/>
</dbReference>
<evidence type="ECO:0000256" key="7">
    <source>
        <dbReference type="ARBA" id="ARBA00023136"/>
    </source>
</evidence>
<dbReference type="InterPro" id="IPR036942">
    <property type="entry name" value="Beta-barrel_TonB_sf"/>
</dbReference>
<keyword evidence="5 10" id="KW-0812">Transmembrane</keyword>